<keyword evidence="3" id="KW-1185">Reference proteome</keyword>
<gene>
    <name evidence="2" type="ORF">PoB_000608800</name>
</gene>
<comment type="caution">
    <text evidence="2">The sequence shown here is derived from an EMBL/GenBank/DDBJ whole genome shotgun (WGS) entry which is preliminary data.</text>
</comment>
<sequence length="71" mass="8241">MDPNSWPHDSEIVPENESDPEDVEFERLIHKILSMILIEKPQVGGYFRYSEFALRFVETLLSRVRAPPPAT</sequence>
<evidence type="ECO:0000313" key="3">
    <source>
        <dbReference type="Proteomes" id="UP000735302"/>
    </source>
</evidence>
<organism evidence="2 3">
    <name type="scientific">Plakobranchus ocellatus</name>
    <dbReference type="NCBI Taxonomy" id="259542"/>
    <lineage>
        <taxon>Eukaryota</taxon>
        <taxon>Metazoa</taxon>
        <taxon>Spiralia</taxon>
        <taxon>Lophotrochozoa</taxon>
        <taxon>Mollusca</taxon>
        <taxon>Gastropoda</taxon>
        <taxon>Heterobranchia</taxon>
        <taxon>Euthyneura</taxon>
        <taxon>Panpulmonata</taxon>
        <taxon>Sacoglossa</taxon>
        <taxon>Placobranchoidea</taxon>
        <taxon>Plakobranchidae</taxon>
        <taxon>Plakobranchus</taxon>
    </lineage>
</organism>
<proteinExistence type="predicted"/>
<protein>
    <submittedName>
        <fullName evidence="2">Uncharacterized protein</fullName>
    </submittedName>
</protein>
<evidence type="ECO:0000256" key="1">
    <source>
        <dbReference type="SAM" id="MobiDB-lite"/>
    </source>
</evidence>
<evidence type="ECO:0000313" key="2">
    <source>
        <dbReference type="EMBL" id="GFN79582.1"/>
    </source>
</evidence>
<reference evidence="2 3" key="1">
    <citation type="journal article" date="2021" name="Elife">
        <title>Chloroplast acquisition without the gene transfer in kleptoplastic sea slugs, Plakobranchus ocellatus.</title>
        <authorList>
            <person name="Maeda T."/>
            <person name="Takahashi S."/>
            <person name="Yoshida T."/>
            <person name="Shimamura S."/>
            <person name="Takaki Y."/>
            <person name="Nagai Y."/>
            <person name="Toyoda A."/>
            <person name="Suzuki Y."/>
            <person name="Arimoto A."/>
            <person name="Ishii H."/>
            <person name="Satoh N."/>
            <person name="Nishiyama T."/>
            <person name="Hasebe M."/>
            <person name="Maruyama T."/>
            <person name="Minagawa J."/>
            <person name="Obokata J."/>
            <person name="Shigenobu S."/>
        </authorList>
    </citation>
    <scope>NUCLEOTIDE SEQUENCE [LARGE SCALE GENOMIC DNA]</scope>
</reference>
<feature type="region of interest" description="Disordered" evidence="1">
    <location>
        <begin position="1"/>
        <end position="20"/>
    </location>
</feature>
<accession>A0AAV3YBQ5</accession>
<name>A0AAV3YBQ5_9GAST</name>
<dbReference type="Proteomes" id="UP000735302">
    <property type="component" value="Unassembled WGS sequence"/>
</dbReference>
<dbReference type="EMBL" id="BLXT01000687">
    <property type="protein sequence ID" value="GFN79582.1"/>
    <property type="molecule type" value="Genomic_DNA"/>
</dbReference>
<dbReference type="AlphaFoldDB" id="A0AAV3YBQ5"/>